<name>A0A7J7IY30_BUGNE</name>
<dbReference type="EMBL" id="VXIV02003309">
    <property type="protein sequence ID" value="KAF6018456.1"/>
    <property type="molecule type" value="Genomic_DNA"/>
</dbReference>
<evidence type="ECO:0000313" key="1">
    <source>
        <dbReference type="EMBL" id="KAF6018456.1"/>
    </source>
</evidence>
<reference evidence="1 3" key="2">
    <citation type="submission" date="2020-06" db="EMBL/GenBank/DDBJ databases">
        <title>Draft genome of Bugula neritina, a colonial animal packing powerful symbionts and potential medicines.</title>
        <authorList>
            <person name="Rayko M."/>
        </authorList>
    </citation>
    <scope>NUCLEOTIDE SEQUENCE [LARGE SCALE GENOMIC DNA]</scope>
    <source>
        <strain evidence="1">Kwan_BN1</strain>
    </source>
</reference>
<protein>
    <submittedName>
        <fullName evidence="1">Uncharacterized protein</fullName>
    </submittedName>
</protein>
<evidence type="ECO:0000313" key="2">
    <source>
        <dbReference type="EMBL" id="KAF6029433.1"/>
    </source>
</evidence>
<reference evidence="1 3" key="1">
    <citation type="submission" date="2019-09" db="EMBL/GenBank/DDBJ databases">
        <authorList>
            <person name="Raiko M."/>
            <person name="Komissarov A."/>
            <person name="Rhodes A."/>
            <person name="Kliver S."/>
            <person name="Lim-Fong G."/>
            <person name="Kwan J."/>
            <person name="O'Brien S.J."/>
            <person name="Lopez J.V."/>
        </authorList>
    </citation>
    <scope>NUCLEOTIDE SEQUENCE [LARGE SCALE GENOMIC DNA]</scope>
    <source>
        <strain evidence="1">Kwan_BN1</strain>
    </source>
</reference>
<proteinExistence type="predicted"/>
<keyword evidence="3" id="KW-1185">Reference proteome</keyword>
<accession>A0A7J7IY30</accession>
<dbReference type="AlphaFoldDB" id="A0A7J7IY30"/>
<comment type="caution">
    <text evidence="1">The sequence shown here is derived from an EMBL/GenBank/DDBJ whole genome shotgun (WGS) entry which is preliminary data.</text>
</comment>
<dbReference type="Proteomes" id="UP000593567">
    <property type="component" value="Unassembled WGS sequence"/>
</dbReference>
<sequence>MQMIFYFSAMMSMMSLRCLNPSNTSNKELGVCSTPTRPSYSNWQCYLCPVSAVRSGKNEGVWHNLLQPFFPSDSQNQL</sequence>
<organism evidence="1 3">
    <name type="scientific">Bugula neritina</name>
    <name type="common">Brown bryozoan</name>
    <name type="synonym">Sertularia neritina</name>
    <dbReference type="NCBI Taxonomy" id="10212"/>
    <lineage>
        <taxon>Eukaryota</taxon>
        <taxon>Metazoa</taxon>
        <taxon>Spiralia</taxon>
        <taxon>Lophotrochozoa</taxon>
        <taxon>Bryozoa</taxon>
        <taxon>Gymnolaemata</taxon>
        <taxon>Cheilostomatida</taxon>
        <taxon>Flustrina</taxon>
        <taxon>Buguloidea</taxon>
        <taxon>Bugulidae</taxon>
        <taxon>Bugula</taxon>
    </lineage>
</organism>
<gene>
    <name evidence="2" type="ORF">EB796_012261</name>
    <name evidence="1" type="ORF">EB796_023229</name>
</gene>
<evidence type="ECO:0000313" key="3">
    <source>
        <dbReference type="Proteomes" id="UP000593567"/>
    </source>
</evidence>
<dbReference type="EMBL" id="VXIV02001816">
    <property type="protein sequence ID" value="KAF6029433.1"/>
    <property type="molecule type" value="Genomic_DNA"/>
</dbReference>